<feature type="chain" id="PRO_5034149763" evidence="1">
    <location>
        <begin position="16"/>
        <end position="118"/>
    </location>
</feature>
<feature type="signal peptide" evidence="1">
    <location>
        <begin position="1"/>
        <end position="15"/>
    </location>
</feature>
<accession>A0A8D9BG88</accession>
<dbReference type="EMBL" id="HBUF01628121">
    <property type="protein sequence ID" value="CAG6782574.1"/>
    <property type="molecule type" value="Transcribed_RNA"/>
</dbReference>
<evidence type="ECO:0000256" key="1">
    <source>
        <dbReference type="SAM" id="SignalP"/>
    </source>
</evidence>
<evidence type="ECO:0000313" key="2">
    <source>
        <dbReference type="EMBL" id="CAG6782574.1"/>
    </source>
</evidence>
<sequence length="118" mass="13111">MIALSLYFTLLRARGFLVFLSERYSDIINNREKNLIPHFTAIPSPSIPLLSLLARPFLGSCPFLFRLSLLIPLSLSPGFVLMFLPSFVVFSLSLPPSPSQPLSPTSPFGLFIPSPYII</sequence>
<proteinExistence type="predicted"/>
<dbReference type="AlphaFoldDB" id="A0A8D9BG88"/>
<protein>
    <submittedName>
        <fullName evidence="2">Uncharacterized protein</fullName>
    </submittedName>
</protein>
<organism evidence="2">
    <name type="scientific">Cacopsylla melanoneura</name>
    <dbReference type="NCBI Taxonomy" id="428564"/>
    <lineage>
        <taxon>Eukaryota</taxon>
        <taxon>Metazoa</taxon>
        <taxon>Ecdysozoa</taxon>
        <taxon>Arthropoda</taxon>
        <taxon>Hexapoda</taxon>
        <taxon>Insecta</taxon>
        <taxon>Pterygota</taxon>
        <taxon>Neoptera</taxon>
        <taxon>Paraneoptera</taxon>
        <taxon>Hemiptera</taxon>
        <taxon>Sternorrhyncha</taxon>
        <taxon>Psylloidea</taxon>
        <taxon>Psyllidae</taxon>
        <taxon>Psyllinae</taxon>
        <taxon>Cacopsylla</taxon>
    </lineage>
</organism>
<name>A0A8D9BG88_9HEMI</name>
<reference evidence="2" key="1">
    <citation type="submission" date="2021-05" db="EMBL/GenBank/DDBJ databases">
        <authorList>
            <person name="Alioto T."/>
            <person name="Alioto T."/>
            <person name="Gomez Garrido J."/>
        </authorList>
    </citation>
    <scope>NUCLEOTIDE SEQUENCE</scope>
</reference>
<keyword evidence="1" id="KW-0732">Signal</keyword>